<evidence type="ECO:0000256" key="1">
    <source>
        <dbReference type="SAM" id="MobiDB-lite"/>
    </source>
</evidence>
<accession>A0A836CNY2</accession>
<evidence type="ECO:0000313" key="3">
    <source>
        <dbReference type="Proteomes" id="UP000664991"/>
    </source>
</evidence>
<dbReference type="PANTHER" id="PTHR21037:SF2">
    <property type="entry name" value="SIMILAR TO NOVEL PROTEIN"/>
    <property type="match status" value="1"/>
</dbReference>
<dbReference type="AlphaFoldDB" id="A0A836CNY2"/>
<organism evidence="2 3">
    <name type="scientific">Ovis aries</name>
    <name type="common">Sheep</name>
    <dbReference type="NCBI Taxonomy" id="9940"/>
    <lineage>
        <taxon>Eukaryota</taxon>
        <taxon>Metazoa</taxon>
        <taxon>Chordata</taxon>
        <taxon>Craniata</taxon>
        <taxon>Vertebrata</taxon>
        <taxon>Euteleostomi</taxon>
        <taxon>Mammalia</taxon>
        <taxon>Eutheria</taxon>
        <taxon>Laurasiatheria</taxon>
        <taxon>Artiodactyla</taxon>
        <taxon>Ruminantia</taxon>
        <taxon>Pecora</taxon>
        <taxon>Bovidae</taxon>
        <taxon>Caprinae</taxon>
        <taxon>Ovis</taxon>
    </lineage>
</organism>
<dbReference type="Pfam" id="PF17653">
    <property type="entry name" value="DUF5522"/>
    <property type="match status" value="1"/>
</dbReference>
<sequence length="139" mass="15517">MAAWRVPASMLRRLRPTARPPEPPPRDGAAFRRRHNIPLCSAAWKDSSGPGPNSQGGSEEAARNPASQDLTVAERRIVDYGYVVFTQGTHLQRGQCCGSACRHCPYGQINVKDPSKKKQFNSYFMCDNFISVLHLIEPY</sequence>
<gene>
    <name evidence="2" type="ORF">JEQ12_019886</name>
</gene>
<name>A0A836CNY2_SHEEP</name>
<feature type="region of interest" description="Disordered" evidence="1">
    <location>
        <begin position="1"/>
        <end position="68"/>
    </location>
</feature>
<comment type="caution">
    <text evidence="2">The sequence shown here is derived from an EMBL/GenBank/DDBJ whole genome shotgun (WGS) entry which is preliminary data.</text>
</comment>
<dbReference type="InterPro" id="IPR040807">
    <property type="entry name" value="DUF5522"/>
</dbReference>
<dbReference type="PANTHER" id="PTHR21037">
    <property type="entry name" value="39S RIBOSOMAL PROTEIN L14, MITOCHONDRIAL"/>
    <property type="match status" value="1"/>
</dbReference>
<reference evidence="2 3" key="1">
    <citation type="submission" date="2020-12" db="EMBL/GenBank/DDBJ databases">
        <title>De novo assembly of Tibetan sheep genome.</title>
        <authorList>
            <person name="Li X."/>
        </authorList>
    </citation>
    <scope>NUCLEOTIDE SEQUENCE [LARGE SCALE GENOMIC DNA]</scope>
    <source>
        <tissue evidence="2">Heart</tissue>
    </source>
</reference>
<proteinExistence type="predicted"/>
<protein>
    <submittedName>
        <fullName evidence="2">Uncharacterized protein</fullName>
    </submittedName>
</protein>
<evidence type="ECO:0000313" key="2">
    <source>
        <dbReference type="EMBL" id="KAG5193525.1"/>
    </source>
</evidence>
<dbReference type="EMBL" id="JAEMGP010000027">
    <property type="protein sequence ID" value="KAG5193525.1"/>
    <property type="molecule type" value="Genomic_DNA"/>
</dbReference>
<feature type="compositionally biased region" description="Low complexity" evidence="1">
    <location>
        <begin position="47"/>
        <end position="58"/>
    </location>
</feature>
<dbReference type="Proteomes" id="UP000664991">
    <property type="component" value="Unassembled WGS sequence"/>
</dbReference>